<keyword evidence="2 5" id="KW-0645">Protease</keyword>
<reference evidence="5" key="1">
    <citation type="submission" date="2022-07" db="EMBL/GenBank/DDBJ databases">
        <title>Parvularcula maris sp. nov., an algicidal bacterium isolated from seawater.</title>
        <authorList>
            <person name="Li F."/>
        </authorList>
    </citation>
    <scope>NUCLEOTIDE SEQUENCE</scope>
    <source>
        <strain evidence="5">BGMRC 0090</strain>
    </source>
</reference>
<dbReference type="RefSeq" id="WP_256618040.1">
    <property type="nucleotide sequence ID" value="NZ_JANIBC010000001.1"/>
</dbReference>
<dbReference type="InterPro" id="IPR054613">
    <property type="entry name" value="Peptidase_S78_dom"/>
</dbReference>
<evidence type="ECO:0000259" key="4">
    <source>
        <dbReference type="Pfam" id="PF04586"/>
    </source>
</evidence>
<evidence type="ECO:0000256" key="3">
    <source>
        <dbReference type="ARBA" id="ARBA00022801"/>
    </source>
</evidence>
<name>A0A9X2L722_9PROT</name>
<dbReference type="InterPro" id="IPR006433">
    <property type="entry name" value="Prohead_protease"/>
</dbReference>
<dbReference type="GO" id="GO:0008233">
    <property type="term" value="F:peptidase activity"/>
    <property type="evidence" value="ECO:0007669"/>
    <property type="project" value="UniProtKB-KW"/>
</dbReference>
<dbReference type="EMBL" id="JANIBC010000001">
    <property type="protein sequence ID" value="MCQ8184235.1"/>
    <property type="molecule type" value="Genomic_DNA"/>
</dbReference>
<dbReference type="Proteomes" id="UP001142610">
    <property type="component" value="Unassembled WGS sequence"/>
</dbReference>
<keyword evidence="6" id="KW-1185">Reference proteome</keyword>
<sequence length="154" mass="16783">MSVAEIEGYAARFGEPDLTGDRIQPGAFSSKLIPADQAPVRMLYQHQSEAPIGRWTDIREDKSGLFVRGEIFLGTKLGRETHALLQGGALDGLSIGFKTKRAKPAPGGRSLLSIDLWEISIVTFPMSPRARITRVSKAGERLPRNLLATAKDTP</sequence>
<evidence type="ECO:0000256" key="2">
    <source>
        <dbReference type="ARBA" id="ARBA00022670"/>
    </source>
</evidence>
<evidence type="ECO:0000313" key="6">
    <source>
        <dbReference type="Proteomes" id="UP001142610"/>
    </source>
</evidence>
<gene>
    <name evidence="5" type="ORF">NOG11_02440</name>
</gene>
<accession>A0A9X2L722</accession>
<dbReference type="NCBIfam" id="TIGR01543">
    <property type="entry name" value="proheadase_HK97"/>
    <property type="match status" value="1"/>
</dbReference>
<keyword evidence="3" id="KW-0378">Hydrolase</keyword>
<evidence type="ECO:0000256" key="1">
    <source>
        <dbReference type="ARBA" id="ARBA00022612"/>
    </source>
</evidence>
<dbReference type="Pfam" id="PF04586">
    <property type="entry name" value="Peptidase_S78"/>
    <property type="match status" value="1"/>
</dbReference>
<dbReference type="SUPFAM" id="SSF50789">
    <property type="entry name" value="Herpes virus serine proteinase, assemblin"/>
    <property type="match status" value="1"/>
</dbReference>
<comment type="caution">
    <text evidence="5">The sequence shown here is derived from an EMBL/GenBank/DDBJ whole genome shotgun (WGS) entry which is preliminary data.</text>
</comment>
<protein>
    <submittedName>
        <fullName evidence="5">HK97 family phage prohead protease</fullName>
    </submittedName>
</protein>
<proteinExistence type="predicted"/>
<keyword evidence="1" id="KW-1188">Viral release from host cell</keyword>
<organism evidence="5 6">
    <name type="scientific">Parvularcula maris</name>
    <dbReference type="NCBI Taxonomy" id="2965077"/>
    <lineage>
        <taxon>Bacteria</taxon>
        <taxon>Pseudomonadati</taxon>
        <taxon>Pseudomonadota</taxon>
        <taxon>Alphaproteobacteria</taxon>
        <taxon>Parvularculales</taxon>
        <taxon>Parvularculaceae</taxon>
        <taxon>Parvularcula</taxon>
    </lineage>
</organism>
<dbReference type="AlphaFoldDB" id="A0A9X2L722"/>
<evidence type="ECO:0000313" key="5">
    <source>
        <dbReference type="EMBL" id="MCQ8184235.1"/>
    </source>
</evidence>
<feature type="domain" description="Prohead serine protease" evidence="4">
    <location>
        <begin position="5"/>
        <end position="138"/>
    </location>
</feature>
<dbReference type="GO" id="GO:0006508">
    <property type="term" value="P:proteolysis"/>
    <property type="evidence" value="ECO:0007669"/>
    <property type="project" value="UniProtKB-KW"/>
</dbReference>